<dbReference type="HOGENOM" id="CLU_019533_3_0_1"/>
<dbReference type="InterPro" id="IPR000757">
    <property type="entry name" value="Beta-glucanase-like"/>
</dbReference>
<evidence type="ECO:0000256" key="1">
    <source>
        <dbReference type="SAM" id="SignalP"/>
    </source>
</evidence>
<dbReference type="Pfam" id="PF26113">
    <property type="entry name" value="GH16_XgeA"/>
    <property type="match status" value="1"/>
</dbReference>
<evidence type="ECO:0000313" key="4">
    <source>
        <dbReference type="Proteomes" id="UP000012174"/>
    </source>
</evidence>
<dbReference type="OrthoDB" id="192832at2759"/>
<gene>
    <name evidence="3" type="ORF">UCREL1_6004</name>
</gene>
<dbReference type="InterPro" id="IPR050546">
    <property type="entry name" value="Glycosyl_Hydrlase_16"/>
</dbReference>
<dbReference type="Proteomes" id="UP000012174">
    <property type="component" value="Unassembled WGS sequence"/>
</dbReference>
<evidence type="ECO:0000313" key="3">
    <source>
        <dbReference type="EMBL" id="EMR67026.1"/>
    </source>
</evidence>
<accession>M7TAY7</accession>
<dbReference type="GO" id="GO:0005975">
    <property type="term" value="P:carbohydrate metabolic process"/>
    <property type="evidence" value="ECO:0007669"/>
    <property type="project" value="InterPro"/>
</dbReference>
<name>M7TAY7_EUTLA</name>
<keyword evidence="4" id="KW-1185">Reference proteome</keyword>
<dbReference type="PROSITE" id="PS51762">
    <property type="entry name" value="GH16_2"/>
    <property type="match status" value="1"/>
</dbReference>
<dbReference type="KEGG" id="ela:UCREL1_6004"/>
<sequence length="318" mass="34175">MVQSTLLTTLAVFSGLACANPIDRRTLRAGHVIQVRQNNTAPPPGYANQLFLDDFSAGVLDTNTWQYDVGTSYPGGPENWGTGEIQTYTQDASNININAEGNLAITPQNNNGQWTSARIETTANVEFGAPEGGKLWVEANLKVGSSNMAQGSEMGIWPAFWMMGSDFRNDHGLWPSIGEIDILETANGASTVYHTVHCDQAPGGVCDEYNGIGSSGGFTRGEWHTIAAEIDRTSADWTQQSLNFYVDRQLSWSITPAQLQSNEAVWQALSASNKMILLNVAVGGGFPNGISGETTPNANTLSGEDVDMEIAYVAAWST</sequence>
<dbReference type="InterPro" id="IPR013320">
    <property type="entry name" value="ConA-like_dom_sf"/>
</dbReference>
<dbReference type="Gene3D" id="2.60.120.200">
    <property type="match status" value="1"/>
</dbReference>
<dbReference type="AlphaFoldDB" id="M7TAY7"/>
<dbReference type="PANTHER" id="PTHR10963">
    <property type="entry name" value="GLYCOSYL HYDROLASE-RELATED"/>
    <property type="match status" value="1"/>
</dbReference>
<organism evidence="3 4">
    <name type="scientific">Eutypa lata (strain UCR-EL1)</name>
    <name type="common">Grapevine dieback disease fungus</name>
    <name type="synonym">Eutypa armeniacae</name>
    <dbReference type="NCBI Taxonomy" id="1287681"/>
    <lineage>
        <taxon>Eukaryota</taxon>
        <taxon>Fungi</taxon>
        <taxon>Dikarya</taxon>
        <taxon>Ascomycota</taxon>
        <taxon>Pezizomycotina</taxon>
        <taxon>Sordariomycetes</taxon>
        <taxon>Xylariomycetidae</taxon>
        <taxon>Xylariales</taxon>
        <taxon>Diatrypaceae</taxon>
        <taxon>Eutypa</taxon>
    </lineage>
</organism>
<dbReference type="eggNOG" id="ENOG502SJND">
    <property type="taxonomic scope" value="Eukaryota"/>
</dbReference>
<protein>
    <submittedName>
        <fullName evidence="3">Putative carbohydrate binding family 6 protein</fullName>
    </submittedName>
</protein>
<keyword evidence="1" id="KW-0732">Signal</keyword>
<feature type="chain" id="PRO_5004085568" evidence="1">
    <location>
        <begin position="20"/>
        <end position="318"/>
    </location>
</feature>
<proteinExistence type="predicted"/>
<reference evidence="4" key="1">
    <citation type="journal article" date="2013" name="Genome Announc.">
        <title>Draft genome sequence of the grapevine dieback fungus Eutypa lata UCR-EL1.</title>
        <authorList>
            <person name="Blanco-Ulate B."/>
            <person name="Rolshausen P.E."/>
            <person name="Cantu D."/>
        </authorList>
    </citation>
    <scope>NUCLEOTIDE SEQUENCE [LARGE SCALE GENOMIC DNA]</scope>
    <source>
        <strain evidence="4">UCR-EL1</strain>
    </source>
</reference>
<dbReference type="EMBL" id="KB706542">
    <property type="protein sequence ID" value="EMR67026.1"/>
    <property type="molecule type" value="Genomic_DNA"/>
</dbReference>
<dbReference type="SUPFAM" id="SSF49899">
    <property type="entry name" value="Concanavalin A-like lectins/glucanases"/>
    <property type="match status" value="1"/>
</dbReference>
<feature type="signal peptide" evidence="1">
    <location>
        <begin position="1"/>
        <end position="19"/>
    </location>
</feature>
<feature type="domain" description="GH16" evidence="2">
    <location>
        <begin position="35"/>
        <end position="318"/>
    </location>
</feature>
<dbReference type="GO" id="GO:0004553">
    <property type="term" value="F:hydrolase activity, hydrolyzing O-glycosyl compounds"/>
    <property type="evidence" value="ECO:0007669"/>
    <property type="project" value="InterPro"/>
</dbReference>
<dbReference type="PANTHER" id="PTHR10963:SF60">
    <property type="entry name" value="GRAM-NEGATIVE BACTERIA-BINDING PROTEIN 1-RELATED"/>
    <property type="match status" value="1"/>
</dbReference>
<evidence type="ECO:0000259" key="2">
    <source>
        <dbReference type="PROSITE" id="PS51762"/>
    </source>
</evidence>